<accession>A0ABN7AWT3</accession>
<evidence type="ECO:0000256" key="2">
    <source>
        <dbReference type="ARBA" id="ARBA00023125"/>
    </source>
</evidence>
<keyword evidence="4 5" id="KW-0539">Nucleus</keyword>
<dbReference type="InterPro" id="IPR001356">
    <property type="entry name" value="HD"/>
</dbReference>
<dbReference type="PROSITE" id="PS00027">
    <property type="entry name" value="HOMEOBOX_1"/>
    <property type="match status" value="1"/>
</dbReference>
<evidence type="ECO:0000259" key="7">
    <source>
        <dbReference type="PROSITE" id="PS50071"/>
    </source>
</evidence>
<feature type="DNA-binding region" description="Homeobox" evidence="5">
    <location>
        <begin position="198"/>
        <end position="257"/>
    </location>
</feature>
<dbReference type="CDD" id="cd00086">
    <property type="entry name" value="homeodomain"/>
    <property type="match status" value="1"/>
</dbReference>
<dbReference type="Pfam" id="PF00046">
    <property type="entry name" value="Homeodomain"/>
    <property type="match status" value="1"/>
</dbReference>
<evidence type="ECO:0000256" key="4">
    <source>
        <dbReference type="ARBA" id="ARBA00023242"/>
    </source>
</evidence>
<evidence type="ECO:0000256" key="3">
    <source>
        <dbReference type="ARBA" id="ARBA00023155"/>
    </source>
</evidence>
<keyword evidence="2 5" id="KW-0238">DNA-binding</keyword>
<dbReference type="InterPro" id="IPR050394">
    <property type="entry name" value="Homeobox_NK-like"/>
</dbReference>
<dbReference type="InterPro" id="IPR020479">
    <property type="entry name" value="HD_metazoa"/>
</dbReference>
<dbReference type="InterPro" id="IPR009057">
    <property type="entry name" value="Homeodomain-like_sf"/>
</dbReference>
<dbReference type="PROSITE" id="PS50071">
    <property type="entry name" value="HOMEOBOX_2"/>
    <property type="match status" value="1"/>
</dbReference>
<sequence>MSQWTNSYDSLSTPFSVRDILSLPYSLDSVGNVQQYNPYLSYPSATSCLPQQPFSSENEYISSSYHSIQQPSSAFNHYQLDYWNEPANDSFVHVTPPITPNHPGPTETSLTSDAWVASSKNWVSPPQTPLGSTVDAFDGSDSKPSSVDRNFGHSMTSLQHLSSLPVPAIYGESTDGKFQEANREHISGSKKTPKKKAIRKKRILFTQTQVQLLERTFQDQRYLTAVERASLAEEVSLTPTQVKIWFQNRRYKNKKLRSPSHEPAPVEAKTAVNWATSQPYPPPYQIQTSFSPSLQFPSSQPFDEQAYSFIKEEYAAYTDTKQYQ</sequence>
<reference evidence="8 9" key="1">
    <citation type="submission" date="2023-09" db="EMBL/GenBank/DDBJ databases">
        <title>Nesidiocoris tenuis whole genome shotgun sequence.</title>
        <authorList>
            <person name="Shibata T."/>
            <person name="Shimoda M."/>
            <person name="Kobayashi T."/>
            <person name="Uehara T."/>
        </authorList>
    </citation>
    <scope>NUCLEOTIDE SEQUENCE [LARGE SCALE GENOMIC DNA]</scope>
    <source>
        <strain evidence="8 9">Japan</strain>
    </source>
</reference>
<feature type="domain" description="Homeobox" evidence="7">
    <location>
        <begin position="196"/>
        <end position="256"/>
    </location>
</feature>
<gene>
    <name evidence="8" type="ORF">NTJ_09463</name>
</gene>
<dbReference type="PRINTS" id="PR00024">
    <property type="entry name" value="HOMEOBOX"/>
</dbReference>
<evidence type="ECO:0000256" key="6">
    <source>
        <dbReference type="RuleBase" id="RU000682"/>
    </source>
</evidence>
<proteinExistence type="predicted"/>
<dbReference type="Gene3D" id="1.10.10.60">
    <property type="entry name" value="Homeodomain-like"/>
    <property type="match status" value="1"/>
</dbReference>
<dbReference type="Proteomes" id="UP001307889">
    <property type="component" value="Chromosome 7"/>
</dbReference>
<dbReference type="PANTHER" id="PTHR24340">
    <property type="entry name" value="HOMEOBOX PROTEIN NKX"/>
    <property type="match status" value="1"/>
</dbReference>
<dbReference type="SUPFAM" id="SSF46689">
    <property type="entry name" value="Homeodomain-like"/>
    <property type="match status" value="1"/>
</dbReference>
<dbReference type="SMART" id="SM00389">
    <property type="entry name" value="HOX"/>
    <property type="match status" value="1"/>
</dbReference>
<keyword evidence="3 5" id="KW-0371">Homeobox</keyword>
<organism evidence="8 9">
    <name type="scientific">Nesidiocoris tenuis</name>
    <dbReference type="NCBI Taxonomy" id="355587"/>
    <lineage>
        <taxon>Eukaryota</taxon>
        <taxon>Metazoa</taxon>
        <taxon>Ecdysozoa</taxon>
        <taxon>Arthropoda</taxon>
        <taxon>Hexapoda</taxon>
        <taxon>Insecta</taxon>
        <taxon>Pterygota</taxon>
        <taxon>Neoptera</taxon>
        <taxon>Paraneoptera</taxon>
        <taxon>Hemiptera</taxon>
        <taxon>Heteroptera</taxon>
        <taxon>Panheteroptera</taxon>
        <taxon>Cimicomorpha</taxon>
        <taxon>Miridae</taxon>
        <taxon>Dicyphina</taxon>
        <taxon>Nesidiocoris</taxon>
    </lineage>
</organism>
<keyword evidence="9" id="KW-1185">Reference proteome</keyword>
<dbReference type="EMBL" id="AP028915">
    <property type="protein sequence ID" value="BES96650.1"/>
    <property type="molecule type" value="Genomic_DNA"/>
</dbReference>
<comment type="subcellular location">
    <subcellularLocation>
        <location evidence="1 5 6">Nucleus</location>
    </subcellularLocation>
</comment>
<evidence type="ECO:0000256" key="5">
    <source>
        <dbReference type="PROSITE-ProRule" id="PRU00108"/>
    </source>
</evidence>
<evidence type="ECO:0000256" key="1">
    <source>
        <dbReference type="ARBA" id="ARBA00004123"/>
    </source>
</evidence>
<name>A0ABN7AWT3_9HEMI</name>
<evidence type="ECO:0000313" key="9">
    <source>
        <dbReference type="Proteomes" id="UP001307889"/>
    </source>
</evidence>
<protein>
    <recommendedName>
        <fullName evidence="7">Homeobox domain-containing protein</fullName>
    </recommendedName>
</protein>
<evidence type="ECO:0000313" key="8">
    <source>
        <dbReference type="EMBL" id="BES96650.1"/>
    </source>
</evidence>
<dbReference type="InterPro" id="IPR017970">
    <property type="entry name" value="Homeobox_CS"/>
</dbReference>